<proteinExistence type="predicted"/>
<reference evidence="2" key="1">
    <citation type="journal article" date="2023" name="Int. J. Mol. Sci.">
        <title>Metagenomics Revealed a New Genus 'Candidatus Thiocaldithrix dubininis' gen. nov., sp. nov. and a New Species 'Candidatus Thiothrix putei' sp. nov. in the Family Thiotrichaceae, Some Members of Which Have Traits of Both Na+- and H+-Motive Energetics.</title>
        <authorList>
            <person name="Ravin N.V."/>
            <person name="Muntyan M.S."/>
            <person name="Smolyakov D.D."/>
            <person name="Rudenko T.S."/>
            <person name="Beletsky A.V."/>
            <person name="Mardanov A.V."/>
            <person name="Grabovich M.Y."/>
        </authorList>
    </citation>
    <scope>NUCLEOTIDE SEQUENCE</scope>
    <source>
        <strain evidence="2">GKL-02</strain>
    </source>
</reference>
<reference evidence="2" key="2">
    <citation type="submission" date="2023-04" db="EMBL/GenBank/DDBJ databases">
        <authorList>
            <person name="Beletskiy A.V."/>
            <person name="Mardanov A.V."/>
            <person name="Ravin N.V."/>
        </authorList>
    </citation>
    <scope>NUCLEOTIDE SEQUENCE</scope>
    <source>
        <strain evidence="2">GKL-02</strain>
    </source>
</reference>
<organism evidence="2">
    <name type="scientific">Candidatus Thiothrix putei</name>
    <dbReference type="NCBI Taxonomy" id="3080811"/>
    <lineage>
        <taxon>Bacteria</taxon>
        <taxon>Pseudomonadati</taxon>
        <taxon>Pseudomonadota</taxon>
        <taxon>Gammaproteobacteria</taxon>
        <taxon>Thiotrichales</taxon>
        <taxon>Thiotrichaceae</taxon>
        <taxon>Thiothrix</taxon>
    </lineage>
</organism>
<dbReference type="EMBL" id="CP124756">
    <property type="protein sequence ID" value="WGZ92510.1"/>
    <property type="molecule type" value="Genomic_DNA"/>
</dbReference>
<dbReference type="Pfam" id="PF13455">
    <property type="entry name" value="MUG113"/>
    <property type="match status" value="1"/>
</dbReference>
<dbReference type="SMART" id="SM00974">
    <property type="entry name" value="T5orf172"/>
    <property type="match status" value="1"/>
</dbReference>
<sequence>MIDFDKEMQAILHNDPLGLLAVKPNASNGVSADERLLAAFEEINTFFEQHGREPIASRDIQERKLYSRLQGLRDDPEKVVSLQAADRFGLLAGITLPNMPTIETVADVLDDPLGLLGGVSAEETAADSILQLQHISVIPRASSAYVAKRKPCNPAEFAAYEAEFKQVHRELAAGKRKLLPFTDKGEQLVDGAYYVLNGILLKMVSVHFTSTEKTVNGRRYRKDGRTYCVFENATESNMLYRSLAKALYQEGYIVTDTEAETHARFSAGFAGVSETGTQTGVIYVLRSLSCNPAILELPYLHKIGFSNQALTQRLKNAVQEPTYLLAEVEVLAEYQTYDLNPQKLEWLLHTLFAEACLNLDIFDAAGQRHSPREWFVVPLKVIDQAIRLLLTEQIAHYQYDTTEQRLVLRQSTAR</sequence>
<name>A0AA95H8Y5_9GAMM</name>
<dbReference type="AlphaFoldDB" id="A0AA95H8Y5"/>
<evidence type="ECO:0000313" key="2">
    <source>
        <dbReference type="EMBL" id="WGZ92510.1"/>
    </source>
</evidence>
<accession>A0AA95H8Y5</accession>
<feature type="domain" description="Bacteriophage T5 Orf172 DNA-binding" evidence="1">
    <location>
        <begin position="295"/>
        <end position="389"/>
    </location>
</feature>
<dbReference type="KEGG" id="tput:QJT81_11540"/>
<dbReference type="InterPro" id="IPR018306">
    <property type="entry name" value="Phage_T5_Orf172_DNA-bd"/>
</dbReference>
<dbReference type="Proteomes" id="UP001301326">
    <property type="component" value="Chromosome"/>
</dbReference>
<evidence type="ECO:0000259" key="1">
    <source>
        <dbReference type="SMART" id="SM00974"/>
    </source>
</evidence>
<protein>
    <submittedName>
        <fullName evidence="2">GIY-YIG nuclease family protein</fullName>
    </submittedName>
</protein>
<gene>
    <name evidence="2" type="ORF">QJT81_11540</name>
</gene>